<evidence type="ECO:0000313" key="6">
    <source>
        <dbReference type="Proteomes" id="UP000255316"/>
    </source>
</evidence>
<dbReference type="RefSeq" id="WP_058465284.1">
    <property type="nucleotide sequence ID" value="NZ_CAAAHQ010000005.1"/>
</dbReference>
<keyword evidence="5" id="KW-1185">Reference proteome</keyword>
<gene>
    <name evidence="3" type="ORF">Lcin_2122</name>
    <name evidence="4" type="ORF">NCTC12438_02137</name>
</gene>
<dbReference type="Proteomes" id="UP000255316">
    <property type="component" value="Unassembled WGS sequence"/>
</dbReference>
<reference evidence="4 6" key="2">
    <citation type="submission" date="2018-06" db="EMBL/GenBank/DDBJ databases">
        <authorList>
            <consortium name="Pathogen Informatics"/>
            <person name="Doyle S."/>
        </authorList>
    </citation>
    <scope>NUCLEOTIDE SEQUENCE [LARGE SCALE GENOMIC DNA]</scope>
    <source>
        <strain evidence="4 6">NCTC12438</strain>
    </source>
</reference>
<keyword evidence="1" id="KW-0175">Coiled coil</keyword>
<name>A0A378ILZ7_9GAMM</name>
<dbReference type="Proteomes" id="UP000054854">
    <property type="component" value="Unassembled WGS sequence"/>
</dbReference>
<dbReference type="EMBL" id="LNXX01000042">
    <property type="protein sequence ID" value="KTC83435.1"/>
    <property type="molecule type" value="Genomic_DNA"/>
</dbReference>
<evidence type="ECO:0000313" key="4">
    <source>
        <dbReference type="EMBL" id="STX35521.1"/>
    </source>
</evidence>
<organism evidence="4 6">
    <name type="scientific">Legionella cincinnatiensis</name>
    <dbReference type="NCBI Taxonomy" id="28085"/>
    <lineage>
        <taxon>Bacteria</taxon>
        <taxon>Pseudomonadati</taxon>
        <taxon>Pseudomonadota</taxon>
        <taxon>Gammaproteobacteria</taxon>
        <taxon>Legionellales</taxon>
        <taxon>Legionellaceae</taxon>
        <taxon>Legionella</taxon>
    </lineage>
</organism>
<feature type="compositionally biased region" description="Basic and acidic residues" evidence="2">
    <location>
        <begin position="444"/>
        <end position="458"/>
    </location>
</feature>
<sequence>MPPIVVRLNDTNSQIKSKTSSIEENERMQRELSQKIKTDSQALKLLEQDLSEKIRIKNELQSNNQKTLSQMQSYLKSIDIPTEGIDKIDSKDGIMHFIQPKLVAITEEFERFKEISNLDSIDKKIKLLESVQEYLKDNEFSINALNDIVDSSDFAKSAPHHTQKGFDLLLSLVEQDKSEYEKFLQFNKDKKNLLNNAVSNKIDKLREIYEIARREETEASEEVNLQAAKMGEFKNEIGANFSKIDELEKEIGEMSKKLETNRKALGEDEQKCKQLKEIHSGLESDIKKLNEEKTKQEELFQQSQALSKRKDITLQKIDNAIGALEAKIPDIKNEDARKASEEILVDLKKHRQSYSEKLENIISEMPKDRDALISEAGEQFIKNCDQAINLRQKRLDGEQLSLFSSFLNTVKSIINPWLKKPFDLEITKTQQIVKNFKETFNQQKETHVEKEQAQEKTQEAPPRPFI</sequence>
<protein>
    <submittedName>
        <fullName evidence="4">Uncharacterized protein</fullName>
    </submittedName>
</protein>
<dbReference type="EMBL" id="UGNX01000001">
    <property type="protein sequence ID" value="STX35521.1"/>
    <property type="molecule type" value="Genomic_DNA"/>
</dbReference>
<accession>A0A378ILZ7</accession>
<evidence type="ECO:0000313" key="5">
    <source>
        <dbReference type="Proteomes" id="UP000054854"/>
    </source>
</evidence>
<feature type="coiled-coil region" evidence="1">
    <location>
        <begin position="195"/>
        <end position="364"/>
    </location>
</feature>
<proteinExistence type="predicted"/>
<feature type="region of interest" description="Disordered" evidence="2">
    <location>
        <begin position="443"/>
        <end position="466"/>
    </location>
</feature>
<reference evidence="3 5" key="1">
    <citation type="submission" date="2015-11" db="EMBL/GenBank/DDBJ databases">
        <title>Genomic analysis of 38 Legionella species identifies large and diverse effector repertoires.</title>
        <authorList>
            <person name="Burstein D."/>
            <person name="Amaro F."/>
            <person name="Zusman T."/>
            <person name="Lifshitz Z."/>
            <person name="Cohen O."/>
            <person name="Gilbert J.A."/>
            <person name="Pupko T."/>
            <person name="Shuman H.A."/>
            <person name="Segal G."/>
        </authorList>
    </citation>
    <scope>NUCLEOTIDE SEQUENCE [LARGE SCALE GENOMIC DNA]</scope>
    <source>
        <strain evidence="3 5">CDC#72-OH-14</strain>
    </source>
</reference>
<dbReference type="AlphaFoldDB" id="A0A378ILZ7"/>
<evidence type="ECO:0000313" key="3">
    <source>
        <dbReference type="EMBL" id="KTC83435.1"/>
    </source>
</evidence>
<evidence type="ECO:0000256" key="1">
    <source>
        <dbReference type="SAM" id="Coils"/>
    </source>
</evidence>
<evidence type="ECO:0000256" key="2">
    <source>
        <dbReference type="SAM" id="MobiDB-lite"/>
    </source>
</evidence>